<dbReference type="WBParaSite" id="MCU_008382-RA">
    <property type="protein sequence ID" value="MCU_008382-RA"/>
    <property type="gene ID" value="MCU_008382"/>
</dbReference>
<accession>A0A5K3FH87</accession>
<dbReference type="AlphaFoldDB" id="A0A5K3FH87"/>
<protein>
    <submittedName>
        <fullName evidence="1">Uncharacterized protein</fullName>
    </submittedName>
</protein>
<proteinExistence type="predicted"/>
<organism evidence="1">
    <name type="scientific">Mesocestoides corti</name>
    <name type="common">Flatworm</name>
    <dbReference type="NCBI Taxonomy" id="53468"/>
    <lineage>
        <taxon>Eukaryota</taxon>
        <taxon>Metazoa</taxon>
        <taxon>Spiralia</taxon>
        <taxon>Lophotrochozoa</taxon>
        <taxon>Platyhelminthes</taxon>
        <taxon>Cestoda</taxon>
        <taxon>Eucestoda</taxon>
        <taxon>Cyclophyllidea</taxon>
        <taxon>Mesocestoididae</taxon>
        <taxon>Mesocestoides</taxon>
    </lineage>
</organism>
<evidence type="ECO:0000313" key="1">
    <source>
        <dbReference type="WBParaSite" id="MCU_008382-RA"/>
    </source>
</evidence>
<sequence length="153" mass="16990">MQSLMNHSHKRARYRQMKSSGGKGVEVDLFCGFHQRTTLRQRRLCVGRRLQLVGPVITSSTTQATTLALGFGQPIHATTTTAAAVSQIGWRCCTMADSARLDKSLAARSKSFPSGCSNQSICIVEFGWCEDYSRHGLRHAMWRAQLTIVSERS</sequence>
<name>A0A5K3FH87_MESCO</name>
<reference evidence="1" key="1">
    <citation type="submission" date="2019-11" db="UniProtKB">
        <authorList>
            <consortium name="WormBaseParasite"/>
        </authorList>
    </citation>
    <scope>IDENTIFICATION</scope>
</reference>